<evidence type="ECO:0000313" key="4">
    <source>
        <dbReference type="Proteomes" id="UP000738349"/>
    </source>
</evidence>
<protein>
    <submittedName>
        <fullName evidence="3">Glutathione S-transferase</fullName>
    </submittedName>
</protein>
<dbReference type="CDD" id="cd03039">
    <property type="entry name" value="GST_N_Sigma_like"/>
    <property type="match status" value="1"/>
</dbReference>
<dbReference type="AlphaFoldDB" id="A0A9P9ESX0"/>
<feature type="domain" description="GST C-terminal" evidence="2">
    <location>
        <begin position="96"/>
        <end position="212"/>
    </location>
</feature>
<dbReference type="PANTHER" id="PTHR11571:SF150">
    <property type="entry name" value="GLUTATHIONE S-TRANSFERASE"/>
    <property type="match status" value="1"/>
</dbReference>
<dbReference type="InterPro" id="IPR004045">
    <property type="entry name" value="Glutathione_S-Trfase_N"/>
</dbReference>
<sequence>MAAQETPILHYFDLGRLGRGEVVRYSSLQRLFLRDAGIEFKDIRYPYESTWKATTGQLANQGATRTRKLPALEYGGKILTQHLPILRFLSRDLGRYDGESNEDKYLVDVLGDIYIDWRVQWVNQLGGLTDEYKNEYLTKYYDIVDQYYSEREGPYLLGDKISYADFAIYQSIDNDERIKALPAKLPASVQKFREAFEARPNIAAYIQEGAAK</sequence>
<dbReference type="PANTHER" id="PTHR11571">
    <property type="entry name" value="GLUTATHIONE S-TRANSFERASE"/>
    <property type="match status" value="1"/>
</dbReference>
<dbReference type="OrthoDB" id="414243at2759"/>
<dbReference type="Gene3D" id="1.20.1050.10">
    <property type="match status" value="1"/>
</dbReference>
<name>A0A9P9ESX0_9HYPO</name>
<dbReference type="InterPro" id="IPR004046">
    <property type="entry name" value="GST_C"/>
</dbReference>
<dbReference type="SUPFAM" id="SSF47616">
    <property type="entry name" value="GST C-terminal domain-like"/>
    <property type="match status" value="1"/>
</dbReference>
<dbReference type="Proteomes" id="UP000738349">
    <property type="component" value="Unassembled WGS sequence"/>
</dbReference>
<gene>
    <name evidence="3" type="ORF">EDB81DRAFT_507044</name>
</gene>
<evidence type="ECO:0000313" key="3">
    <source>
        <dbReference type="EMBL" id="KAH7143784.1"/>
    </source>
</evidence>
<dbReference type="PROSITE" id="PS50405">
    <property type="entry name" value="GST_CTER"/>
    <property type="match status" value="1"/>
</dbReference>
<dbReference type="EMBL" id="JAGMUV010000009">
    <property type="protein sequence ID" value="KAH7143784.1"/>
    <property type="molecule type" value="Genomic_DNA"/>
</dbReference>
<proteinExistence type="predicted"/>
<reference evidence="3" key="1">
    <citation type="journal article" date="2021" name="Nat. Commun.">
        <title>Genetic determinants of endophytism in the Arabidopsis root mycobiome.</title>
        <authorList>
            <person name="Mesny F."/>
            <person name="Miyauchi S."/>
            <person name="Thiergart T."/>
            <person name="Pickel B."/>
            <person name="Atanasova L."/>
            <person name="Karlsson M."/>
            <person name="Huettel B."/>
            <person name="Barry K.W."/>
            <person name="Haridas S."/>
            <person name="Chen C."/>
            <person name="Bauer D."/>
            <person name="Andreopoulos W."/>
            <person name="Pangilinan J."/>
            <person name="LaButti K."/>
            <person name="Riley R."/>
            <person name="Lipzen A."/>
            <person name="Clum A."/>
            <person name="Drula E."/>
            <person name="Henrissat B."/>
            <person name="Kohler A."/>
            <person name="Grigoriev I.V."/>
            <person name="Martin F.M."/>
            <person name="Hacquard S."/>
        </authorList>
    </citation>
    <scope>NUCLEOTIDE SEQUENCE</scope>
    <source>
        <strain evidence="3">MPI-CAGE-AT-0147</strain>
    </source>
</reference>
<dbReference type="InterPro" id="IPR036282">
    <property type="entry name" value="Glutathione-S-Trfase_C_sf"/>
</dbReference>
<feature type="domain" description="GST N-terminal" evidence="1">
    <location>
        <begin position="13"/>
        <end position="97"/>
    </location>
</feature>
<dbReference type="Pfam" id="PF14497">
    <property type="entry name" value="GST_C_3"/>
    <property type="match status" value="1"/>
</dbReference>
<accession>A0A9P9ESX0</accession>
<dbReference type="InterPro" id="IPR036249">
    <property type="entry name" value="Thioredoxin-like_sf"/>
</dbReference>
<comment type="caution">
    <text evidence="3">The sequence shown here is derived from an EMBL/GenBank/DDBJ whole genome shotgun (WGS) entry which is preliminary data.</text>
</comment>
<organism evidence="3 4">
    <name type="scientific">Dactylonectria macrodidyma</name>
    <dbReference type="NCBI Taxonomy" id="307937"/>
    <lineage>
        <taxon>Eukaryota</taxon>
        <taxon>Fungi</taxon>
        <taxon>Dikarya</taxon>
        <taxon>Ascomycota</taxon>
        <taxon>Pezizomycotina</taxon>
        <taxon>Sordariomycetes</taxon>
        <taxon>Hypocreomycetidae</taxon>
        <taxon>Hypocreales</taxon>
        <taxon>Nectriaceae</taxon>
        <taxon>Dactylonectria</taxon>
    </lineage>
</organism>
<dbReference type="InterPro" id="IPR050213">
    <property type="entry name" value="GST_superfamily"/>
</dbReference>
<dbReference type="InterPro" id="IPR010987">
    <property type="entry name" value="Glutathione-S-Trfase_C-like"/>
</dbReference>
<dbReference type="PROSITE" id="PS50404">
    <property type="entry name" value="GST_NTER"/>
    <property type="match status" value="1"/>
</dbReference>
<dbReference type="SUPFAM" id="SSF52833">
    <property type="entry name" value="Thioredoxin-like"/>
    <property type="match status" value="1"/>
</dbReference>
<dbReference type="GO" id="GO:0006749">
    <property type="term" value="P:glutathione metabolic process"/>
    <property type="evidence" value="ECO:0007669"/>
    <property type="project" value="TreeGrafter"/>
</dbReference>
<evidence type="ECO:0000259" key="1">
    <source>
        <dbReference type="PROSITE" id="PS50404"/>
    </source>
</evidence>
<evidence type="ECO:0000259" key="2">
    <source>
        <dbReference type="PROSITE" id="PS50405"/>
    </source>
</evidence>
<dbReference type="Gene3D" id="3.40.30.10">
    <property type="entry name" value="Glutaredoxin"/>
    <property type="match status" value="1"/>
</dbReference>
<dbReference type="GO" id="GO:0004364">
    <property type="term" value="F:glutathione transferase activity"/>
    <property type="evidence" value="ECO:0007669"/>
    <property type="project" value="TreeGrafter"/>
</dbReference>
<keyword evidence="4" id="KW-1185">Reference proteome</keyword>